<dbReference type="AlphaFoldDB" id="A0A3N4IH17"/>
<evidence type="ECO:0000313" key="2">
    <source>
        <dbReference type="EMBL" id="RPA84926.1"/>
    </source>
</evidence>
<gene>
    <name evidence="2" type="ORF">BJ508DRAFT_303316</name>
</gene>
<dbReference type="Proteomes" id="UP000275078">
    <property type="component" value="Unassembled WGS sequence"/>
</dbReference>
<accession>A0A3N4IH17</accession>
<proteinExistence type="predicted"/>
<feature type="region of interest" description="Disordered" evidence="1">
    <location>
        <begin position="261"/>
        <end position="280"/>
    </location>
</feature>
<reference evidence="2 3" key="1">
    <citation type="journal article" date="2018" name="Nat. Ecol. Evol.">
        <title>Pezizomycetes genomes reveal the molecular basis of ectomycorrhizal truffle lifestyle.</title>
        <authorList>
            <person name="Murat C."/>
            <person name="Payen T."/>
            <person name="Noel B."/>
            <person name="Kuo A."/>
            <person name="Morin E."/>
            <person name="Chen J."/>
            <person name="Kohler A."/>
            <person name="Krizsan K."/>
            <person name="Balestrini R."/>
            <person name="Da Silva C."/>
            <person name="Montanini B."/>
            <person name="Hainaut M."/>
            <person name="Levati E."/>
            <person name="Barry K.W."/>
            <person name="Belfiori B."/>
            <person name="Cichocki N."/>
            <person name="Clum A."/>
            <person name="Dockter R.B."/>
            <person name="Fauchery L."/>
            <person name="Guy J."/>
            <person name="Iotti M."/>
            <person name="Le Tacon F."/>
            <person name="Lindquist E.A."/>
            <person name="Lipzen A."/>
            <person name="Malagnac F."/>
            <person name="Mello A."/>
            <person name="Molinier V."/>
            <person name="Miyauchi S."/>
            <person name="Poulain J."/>
            <person name="Riccioni C."/>
            <person name="Rubini A."/>
            <person name="Sitrit Y."/>
            <person name="Splivallo R."/>
            <person name="Traeger S."/>
            <person name="Wang M."/>
            <person name="Zifcakova L."/>
            <person name="Wipf D."/>
            <person name="Zambonelli A."/>
            <person name="Paolocci F."/>
            <person name="Nowrousian M."/>
            <person name="Ottonello S."/>
            <person name="Baldrian P."/>
            <person name="Spatafora J.W."/>
            <person name="Henrissat B."/>
            <person name="Nagy L.G."/>
            <person name="Aury J.M."/>
            <person name="Wincker P."/>
            <person name="Grigoriev I.V."/>
            <person name="Bonfante P."/>
            <person name="Martin F.M."/>
        </authorList>
    </citation>
    <scope>NUCLEOTIDE SEQUENCE [LARGE SCALE GENOMIC DNA]</scope>
    <source>
        <strain evidence="2 3">RN42</strain>
    </source>
</reference>
<keyword evidence="3" id="KW-1185">Reference proteome</keyword>
<feature type="region of interest" description="Disordered" evidence="1">
    <location>
        <begin position="111"/>
        <end position="133"/>
    </location>
</feature>
<name>A0A3N4IH17_ASCIM</name>
<dbReference type="EMBL" id="ML119656">
    <property type="protein sequence ID" value="RPA84926.1"/>
    <property type="molecule type" value="Genomic_DNA"/>
</dbReference>
<evidence type="ECO:0000256" key="1">
    <source>
        <dbReference type="SAM" id="MobiDB-lite"/>
    </source>
</evidence>
<organism evidence="2 3">
    <name type="scientific">Ascobolus immersus RN42</name>
    <dbReference type="NCBI Taxonomy" id="1160509"/>
    <lineage>
        <taxon>Eukaryota</taxon>
        <taxon>Fungi</taxon>
        <taxon>Dikarya</taxon>
        <taxon>Ascomycota</taxon>
        <taxon>Pezizomycotina</taxon>
        <taxon>Pezizomycetes</taxon>
        <taxon>Pezizales</taxon>
        <taxon>Ascobolaceae</taxon>
        <taxon>Ascobolus</taxon>
    </lineage>
</organism>
<protein>
    <submittedName>
        <fullName evidence="2">Uncharacterized protein</fullName>
    </submittedName>
</protein>
<sequence>MRQHGNLAGYSVTKTLRQVVICPSPLLETPVRKTASEVPARRTISNLFPKYGNERLSRTLTLQTVPWTNRTWYPVPMRLSNVNNGSLHKVPKRSPHLNIFAPDWTLRHSQQSHVERAPSSYSPLPSPSTPQNHPINQSQIVPDTAAPVILPGLDSSLTYPPSQAASCVPDPLWRKARSFRRRRQLPILLGKKLRVALSVKKVIWEWSLDSRDTAVEADDASSCRKPRFEYETQPWSTGATSIQAPPALQARIHAAKSPATSIKAHGNHLTPPSHKADSSAPRLQCVQGHPLGSCMAPFEGKRSWVGIDRGPSSRVEYFWDLGFWASRGYLVLVGMEEGWRMGMGMGLRLYFRKRLDWVGTGGCIPERRNELNWKYELIQSQWVPQLSKSVTIPARRHHSRQAHQLDARETSCIPVFSTPCSTFSAQVRNNVYIGEGWRQTE</sequence>
<evidence type="ECO:0000313" key="3">
    <source>
        <dbReference type="Proteomes" id="UP000275078"/>
    </source>
</evidence>